<sequence>MVTHPSLAGYAEESAKLVKDYEEFPFDVIFANFLHAFPQTPCRALDIGAGTGRHAAALARRGHAVVAVEPTRELREAGKTLHGDVPLTWVDDTLPGLAALGEGPLAGPYGLVLMAAVLMHFDAAERDSIIRRVAELLAPGGRFILTLRHGPVPSGRRMFSVPYEEVVALSEPRGLRYLCHGEEIDHARRPGVSWTMLCLEKTTT</sequence>
<feature type="domain" description="Methyltransferase type 12" evidence="4">
    <location>
        <begin position="45"/>
        <end position="143"/>
    </location>
</feature>
<dbReference type="InterPro" id="IPR029063">
    <property type="entry name" value="SAM-dependent_MTases_sf"/>
</dbReference>
<evidence type="ECO:0000256" key="2">
    <source>
        <dbReference type="ARBA" id="ARBA00022679"/>
    </source>
</evidence>
<dbReference type="EMBL" id="FLUQ01000007">
    <property type="protein sequence ID" value="SBW11092.1"/>
    <property type="molecule type" value="Genomic_DNA"/>
</dbReference>
<keyword evidence="2" id="KW-0808">Transferase</keyword>
<dbReference type="PANTHER" id="PTHR43464">
    <property type="entry name" value="METHYLTRANSFERASE"/>
    <property type="match status" value="1"/>
</dbReference>
<keyword evidence="1" id="KW-0489">Methyltransferase</keyword>
<organism evidence="5">
    <name type="scientific">uncultured delta proteobacterium</name>
    <dbReference type="NCBI Taxonomy" id="34034"/>
    <lineage>
        <taxon>Bacteria</taxon>
        <taxon>Deltaproteobacteria</taxon>
        <taxon>environmental samples</taxon>
    </lineage>
</organism>
<reference evidence="5" key="1">
    <citation type="submission" date="2016-04" db="EMBL/GenBank/DDBJ databases">
        <authorList>
            <person name="Evans L.H."/>
            <person name="Alamgir A."/>
            <person name="Owens N."/>
            <person name="Weber N.D."/>
            <person name="Virtaneva K."/>
            <person name="Barbian K."/>
            <person name="Babar A."/>
            <person name="Rosenke K."/>
        </authorList>
    </citation>
    <scope>NUCLEOTIDE SEQUENCE</scope>
    <source>
        <strain evidence="5">86</strain>
    </source>
</reference>
<dbReference type="Pfam" id="PF08242">
    <property type="entry name" value="Methyltransf_12"/>
    <property type="match status" value="1"/>
</dbReference>
<proteinExistence type="predicted"/>
<dbReference type="InterPro" id="IPR013217">
    <property type="entry name" value="Methyltransf_12"/>
</dbReference>
<dbReference type="AlphaFoldDB" id="A0A212KHG8"/>
<gene>
    <name evidence="5" type="ORF">KL86DPRO_70162</name>
</gene>
<dbReference type="GO" id="GO:0032259">
    <property type="term" value="P:methylation"/>
    <property type="evidence" value="ECO:0007669"/>
    <property type="project" value="UniProtKB-KW"/>
</dbReference>
<evidence type="ECO:0000256" key="3">
    <source>
        <dbReference type="ARBA" id="ARBA00022691"/>
    </source>
</evidence>
<keyword evidence="3" id="KW-0949">S-adenosyl-L-methionine</keyword>
<evidence type="ECO:0000259" key="4">
    <source>
        <dbReference type="Pfam" id="PF08242"/>
    </source>
</evidence>
<dbReference type="GO" id="GO:0008168">
    <property type="term" value="F:methyltransferase activity"/>
    <property type="evidence" value="ECO:0007669"/>
    <property type="project" value="UniProtKB-KW"/>
</dbReference>
<accession>A0A212KHG8</accession>
<dbReference type="PANTHER" id="PTHR43464:SF19">
    <property type="entry name" value="UBIQUINONE BIOSYNTHESIS O-METHYLTRANSFERASE, MITOCHONDRIAL"/>
    <property type="match status" value="1"/>
</dbReference>
<dbReference type="SUPFAM" id="SSF53335">
    <property type="entry name" value="S-adenosyl-L-methionine-dependent methyltransferases"/>
    <property type="match status" value="1"/>
</dbReference>
<dbReference type="CDD" id="cd02440">
    <property type="entry name" value="AdoMet_MTases"/>
    <property type="match status" value="1"/>
</dbReference>
<protein>
    <recommendedName>
        <fullName evidence="4">Methyltransferase type 12 domain-containing protein</fullName>
    </recommendedName>
</protein>
<name>A0A212KHG8_9DELT</name>
<dbReference type="Gene3D" id="3.40.50.150">
    <property type="entry name" value="Vaccinia Virus protein VP39"/>
    <property type="match status" value="1"/>
</dbReference>
<evidence type="ECO:0000256" key="1">
    <source>
        <dbReference type="ARBA" id="ARBA00022603"/>
    </source>
</evidence>
<evidence type="ECO:0000313" key="5">
    <source>
        <dbReference type="EMBL" id="SBW11092.1"/>
    </source>
</evidence>